<proteinExistence type="predicted"/>
<dbReference type="EMBL" id="FMYQ01000047">
    <property type="protein sequence ID" value="SDE41698.1"/>
    <property type="molecule type" value="Genomic_DNA"/>
</dbReference>
<dbReference type="RefSeq" id="WP_092006155.1">
    <property type="nucleotide sequence ID" value="NZ_FMYQ01000047.1"/>
</dbReference>
<keyword evidence="3" id="KW-1185">Reference proteome</keyword>
<protein>
    <recommendedName>
        <fullName evidence="1">IraD/Gp25-like domain-containing protein</fullName>
    </recommendedName>
</protein>
<organism evidence="2 3">
    <name type="scientific">Paraburkholderia lycopersici</name>
    <dbReference type="NCBI Taxonomy" id="416944"/>
    <lineage>
        <taxon>Bacteria</taxon>
        <taxon>Pseudomonadati</taxon>
        <taxon>Pseudomonadota</taxon>
        <taxon>Betaproteobacteria</taxon>
        <taxon>Burkholderiales</taxon>
        <taxon>Burkholderiaceae</taxon>
        <taxon>Paraburkholderia</taxon>
    </lineage>
</organism>
<evidence type="ECO:0000313" key="2">
    <source>
        <dbReference type="EMBL" id="SDE41698.1"/>
    </source>
</evidence>
<feature type="domain" description="IraD/Gp25-like" evidence="1">
    <location>
        <begin position="16"/>
        <end position="100"/>
    </location>
</feature>
<sequence length="120" mass="12786">MKGMNHTTGRAIAGLDHLYQSIARILTTPVGTRIARRDFGSELPELVDAPNNGATRVRLYAAVATALMKWEPRLKLTRVQLSTDTTDIGAGVQVIEIEGTTTETGETASTSVTLTTGTSV</sequence>
<dbReference type="Pfam" id="PF04965">
    <property type="entry name" value="GPW_gp25"/>
    <property type="match status" value="1"/>
</dbReference>
<dbReference type="AlphaFoldDB" id="A0A1G7CQU0"/>
<gene>
    <name evidence="2" type="ORF">SAMN05421548_14725</name>
</gene>
<dbReference type="Gene3D" id="3.10.450.40">
    <property type="match status" value="1"/>
</dbReference>
<dbReference type="SUPFAM" id="SSF160719">
    <property type="entry name" value="gpW/gp25-like"/>
    <property type="match status" value="1"/>
</dbReference>
<reference evidence="3" key="1">
    <citation type="submission" date="2016-09" db="EMBL/GenBank/DDBJ databases">
        <authorList>
            <person name="Varghese N."/>
            <person name="Submissions S."/>
        </authorList>
    </citation>
    <scope>NUCLEOTIDE SEQUENCE [LARGE SCALE GENOMIC DNA]</scope>
    <source>
        <strain evidence="3">TNe-862</strain>
    </source>
</reference>
<dbReference type="STRING" id="416944.SAMN05421548_14725"/>
<evidence type="ECO:0000313" key="3">
    <source>
        <dbReference type="Proteomes" id="UP000198908"/>
    </source>
</evidence>
<accession>A0A1G7CQU0</accession>
<dbReference type="Proteomes" id="UP000198908">
    <property type="component" value="Unassembled WGS sequence"/>
</dbReference>
<evidence type="ECO:0000259" key="1">
    <source>
        <dbReference type="Pfam" id="PF04965"/>
    </source>
</evidence>
<dbReference type="InterPro" id="IPR007048">
    <property type="entry name" value="IraD/Gp25-like"/>
</dbReference>
<name>A0A1G7CQU0_9BURK</name>
<dbReference type="OrthoDB" id="9802846at2"/>